<evidence type="ECO:0000313" key="4">
    <source>
        <dbReference type="EMBL" id="ABG44328.1"/>
    </source>
</evidence>
<organism evidence="2 10">
    <name type="scientific">Variola virus</name>
    <dbReference type="NCBI Taxonomy" id="10255"/>
    <lineage>
        <taxon>Viruses</taxon>
        <taxon>Varidnaviria</taxon>
        <taxon>Bamfordvirae</taxon>
        <taxon>Nucleocytoviricota</taxon>
        <taxon>Pokkesviricetes</taxon>
        <taxon>Chitovirales</taxon>
        <taxon>Poxviridae</taxon>
        <taxon>Chordopoxvirinae</taxon>
        <taxon>Orthopoxvirus</taxon>
        <taxon>Orthopoxvirus variola</taxon>
    </lineage>
</organism>
<dbReference type="Proteomes" id="UP000142290">
    <property type="component" value="Segment"/>
</dbReference>
<evidence type="ECO:0000313" key="8">
    <source>
        <dbReference type="EMBL" id="ABG45746.1"/>
    </source>
</evidence>
<dbReference type="Proteomes" id="UP000118036">
    <property type="component" value="Segment"/>
</dbReference>
<organismHost>
    <name type="scientific">Homo sapiens</name>
    <name type="common">Human</name>
    <dbReference type="NCBI Taxonomy" id="9606"/>
</organismHost>
<evidence type="ECO:0000313" key="3">
    <source>
        <dbReference type="EMBL" id="ABG43315.1"/>
    </source>
</evidence>
<dbReference type="EMBL" id="DQ437585">
    <property type="protein sequence ID" value="ABG44328.1"/>
    <property type="molecule type" value="Genomic_DNA"/>
</dbReference>
<dbReference type="EMBL" id="DQ437586">
    <property type="protein sequence ID" value="ABG44532.1"/>
    <property type="molecule type" value="Genomic_DNA"/>
</dbReference>
<protein>
    <submittedName>
        <fullName evidence="2">Uncharacterized protein</fullName>
    </submittedName>
</protein>
<evidence type="ECO:0000313" key="7">
    <source>
        <dbReference type="EMBL" id="ABG45139.1"/>
    </source>
</evidence>
<dbReference type="Proteomes" id="UP000116035">
    <property type="component" value="Segment"/>
</dbReference>
<dbReference type="Proteomes" id="UP000134328">
    <property type="component" value="Genome"/>
</dbReference>
<gene>
    <name evidence="3" type="ORF">VARV_AFG70_vlt4_150</name>
    <name evidence="4" type="ORF">VARV_IND64_vel4_150</name>
    <name evidence="5" type="ORF">VARV_IND64_vel5_150</name>
    <name evidence="6" type="ORF">VARV_IRN72_tbrz_150</name>
    <name evidence="1" type="ORF">VARV_KUW67_1629_150</name>
    <name evidence="7" type="ORF">VARV_PAK69_lah_150</name>
    <name evidence="8" type="ORF">VARV_SYR72_119_150</name>
    <name evidence="2" type="ORF">VARV_YUG72_164_150</name>
</gene>
<dbReference type="Proteomes" id="UP000134690">
    <property type="component" value="Segment"/>
</dbReference>
<accession>Q0N500</accession>
<dbReference type="Proteomes" id="UP000158565">
    <property type="component" value="Segment"/>
</dbReference>
<dbReference type="EMBL" id="DQ437592">
    <property type="protein sequence ID" value="ABG45746.1"/>
    <property type="molecule type" value="Genomic_DNA"/>
</dbReference>
<sequence length="68" mass="7699">MDEMVLLTNILSVKVVNNNEMYHLIPHRLSMIILCISSIGRCVISIDNDVNNKNILTFPIDHAVIISH</sequence>
<dbReference type="Pfam" id="PF06822">
    <property type="entry name" value="DUF1235"/>
    <property type="match status" value="1"/>
</dbReference>
<evidence type="ECO:0000313" key="9">
    <source>
        <dbReference type="Proteomes" id="UP000105724"/>
    </source>
</evidence>
<dbReference type="EMBL" id="DQ441433">
    <property type="protein sequence ID" value="ABF26328.1"/>
    <property type="molecule type" value="Genomic_DNA"/>
</dbReference>
<dbReference type="EMBL" id="DQ437580">
    <property type="protein sequence ID" value="ABG43315.1"/>
    <property type="molecule type" value="Genomic_DNA"/>
</dbReference>
<evidence type="ECO:0000313" key="2">
    <source>
        <dbReference type="EMBL" id="ABF29339.1"/>
    </source>
</evidence>
<evidence type="ECO:0000313" key="5">
    <source>
        <dbReference type="EMBL" id="ABG44532.1"/>
    </source>
</evidence>
<dbReference type="Proteomes" id="UP000105724">
    <property type="component" value="Segment"/>
</dbReference>
<dbReference type="Proteomes" id="UP000126850">
    <property type="component" value="Segment"/>
</dbReference>
<evidence type="ECO:0000313" key="6">
    <source>
        <dbReference type="EMBL" id="ABG44734.1"/>
    </source>
</evidence>
<dbReference type="EMBL" id="DQ437589">
    <property type="protein sequence ID" value="ABG45139.1"/>
    <property type="molecule type" value="Genomic_DNA"/>
</dbReference>
<evidence type="ECO:0000313" key="1">
    <source>
        <dbReference type="EMBL" id="ABF26328.1"/>
    </source>
</evidence>
<proteinExistence type="predicted"/>
<reference evidence="9 10" key="1">
    <citation type="journal article" date="2006" name="Science">
        <title>Genome sequence diversity and clues to the evolution of variola (smallpox) virus.</title>
        <authorList>
            <person name="Esposito J.J."/>
            <person name="Sammons S.A."/>
            <person name="Frace A.M."/>
            <person name="Osborne J.D."/>
            <person name="Olsen-Rasmussen M."/>
            <person name="Zhang M."/>
            <person name="Govil D."/>
            <person name="Damon I.K."/>
            <person name="Kline R."/>
            <person name="Laker M."/>
            <person name="Li Y."/>
            <person name="Smith G.L."/>
            <person name="Meyer H."/>
            <person name="LeDuc J.W."/>
            <person name="Wohlhueter R.M."/>
        </authorList>
    </citation>
    <scope>NUCLEOTIDE SEQUENCE [LARGE SCALE GENOMIC DNA]</scope>
    <source>
        <strain evidence="3">Afghanistan 1970 Variolator 4</strain>
        <strain evidence="4">India 1964 7124 Vellore</strain>
        <strain evidence="5">India 1964 7125 Vellore</strain>
        <strain evidence="6">Iran 1972 2602 Tabriz</strain>
        <strain evidence="1">Kuwait 1967</strain>
        <strain evidence="7">Pakistan 1969</strain>
        <strain evidence="8">Syria 1972 V72-199</strain>
        <strain evidence="2">Yugoslavia 1972 V72-164</strain>
    </source>
</reference>
<dbReference type="EMBL" id="DQ441448">
    <property type="protein sequence ID" value="ABF29339.1"/>
    <property type="molecule type" value="Genomic_DNA"/>
</dbReference>
<name>Q0N500_VARV</name>
<dbReference type="EMBL" id="DQ437587">
    <property type="protein sequence ID" value="ABG44734.1"/>
    <property type="molecule type" value="Genomic_DNA"/>
</dbReference>
<dbReference type="InterPro" id="IPR009641">
    <property type="entry name" value="Vaccinia_virus_A37"/>
</dbReference>
<evidence type="ECO:0000313" key="10">
    <source>
        <dbReference type="Proteomes" id="UP000116035"/>
    </source>
</evidence>